<reference evidence="5 6" key="1">
    <citation type="submission" date="2020-10" db="EMBL/GenBank/DDBJ databases">
        <title>Degradation of 1,4-Dioxane by Xanthobacter sp. YN2, via a Novel Group-2 Soluble Di-Iron Monooxygenase.</title>
        <authorList>
            <person name="Ma F."/>
            <person name="Wang Y."/>
            <person name="Yang J."/>
            <person name="Guo H."/>
            <person name="Su D."/>
            <person name="Yu L."/>
        </authorList>
    </citation>
    <scope>NUCLEOTIDE SEQUENCE [LARGE SCALE GENOMIC DNA]</scope>
    <source>
        <strain evidence="5 6">YN2</strain>
    </source>
</reference>
<protein>
    <submittedName>
        <fullName evidence="5">FadR family transcriptional regulator</fullName>
    </submittedName>
</protein>
<dbReference type="Pfam" id="PF00392">
    <property type="entry name" value="GntR"/>
    <property type="match status" value="1"/>
</dbReference>
<dbReference type="AlphaFoldDB" id="A0A974PRY7"/>
<name>A0A974PRY7_9HYPH</name>
<dbReference type="PROSITE" id="PS50949">
    <property type="entry name" value="HTH_GNTR"/>
    <property type="match status" value="1"/>
</dbReference>
<sequence>MLGLPELMRAARLPTPARRRPPSARRLAPVGGSRYNELINRPFNSAPALAGPIKMSNLSTSRAAFTPIRTKRAFEEICIQIRKEIQAGALSAGDRLPAERELAQQFCVSRATVREALRTLEIGGVVQLLKGSNGGAVVQTGNPAPIARTMEDLLLLGGISLEDFTEARVCLQAEIIRLACLRATEADFAALEANIARTRTVDASLDPDERTALNVEFYGLLAAATRNTAMRTMMSAFTEPLSYYIQQIGPDRTWDVAASREKFLAHLRDRDAKAATREMVEHMNRLHRYLVSRFEARAPD</sequence>
<dbReference type="PANTHER" id="PTHR43537">
    <property type="entry name" value="TRANSCRIPTIONAL REGULATOR, GNTR FAMILY"/>
    <property type="match status" value="1"/>
</dbReference>
<keyword evidence="2" id="KW-0238">DNA-binding</keyword>
<dbReference type="RefSeq" id="WP_203195553.1">
    <property type="nucleotide sequence ID" value="NZ_CP063362.1"/>
</dbReference>
<dbReference type="InterPro" id="IPR000524">
    <property type="entry name" value="Tscrpt_reg_HTH_GntR"/>
</dbReference>
<dbReference type="CDD" id="cd07377">
    <property type="entry name" value="WHTH_GntR"/>
    <property type="match status" value="1"/>
</dbReference>
<dbReference type="SUPFAM" id="SSF46785">
    <property type="entry name" value="Winged helix' DNA-binding domain"/>
    <property type="match status" value="1"/>
</dbReference>
<evidence type="ECO:0000256" key="1">
    <source>
        <dbReference type="ARBA" id="ARBA00023015"/>
    </source>
</evidence>
<keyword evidence="3" id="KW-0804">Transcription</keyword>
<dbReference type="Gene3D" id="1.10.10.10">
    <property type="entry name" value="Winged helix-like DNA-binding domain superfamily/Winged helix DNA-binding domain"/>
    <property type="match status" value="1"/>
</dbReference>
<dbReference type="GO" id="GO:0003700">
    <property type="term" value="F:DNA-binding transcription factor activity"/>
    <property type="evidence" value="ECO:0007669"/>
    <property type="project" value="InterPro"/>
</dbReference>
<dbReference type="SMART" id="SM00895">
    <property type="entry name" value="FCD"/>
    <property type="match status" value="1"/>
</dbReference>
<dbReference type="GO" id="GO:0003677">
    <property type="term" value="F:DNA binding"/>
    <property type="evidence" value="ECO:0007669"/>
    <property type="project" value="UniProtKB-KW"/>
</dbReference>
<dbReference type="PRINTS" id="PR00035">
    <property type="entry name" value="HTHGNTR"/>
</dbReference>
<dbReference type="EMBL" id="CP063362">
    <property type="protein sequence ID" value="QRG08642.1"/>
    <property type="molecule type" value="Genomic_DNA"/>
</dbReference>
<dbReference type="KEGG" id="xdi:EZH22_10340"/>
<dbReference type="InterPro" id="IPR011711">
    <property type="entry name" value="GntR_C"/>
</dbReference>
<dbReference type="Gene3D" id="1.20.120.530">
    <property type="entry name" value="GntR ligand-binding domain-like"/>
    <property type="match status" value="1"/>
</dbReference>
<dbReference type="SMART" id="SM00345">
    <property type="entry name" value="HTH_GNTR"/>
    <property type="match status" value="1"/>
</dbReference>
<keyword evidence="1" id="KW-0805">Transcription regulation</keyword>
<gene>
    <name evidence="5" type="ORF">EZH22_10340</name>
</gene>
<evidence type="ECO:0000313" key="6">
    <source>
        <dbReference type="Proteomes" id="UP000596427"/>
    </source>
</evidence>
<dbReference type="InterPro" id="IPR036390">
    <property type="entry name" value="WH_DNA-bd_sf"/>
</dbReference>
<evidence type="ECO:0000313" key="5">
    <source>
        <dbReference type="EMBL" id="QRG08642.1"/>
    </source>
</evidence>
<organism evidence="5 6">
    <name type="scientific">Xanthobacter dioxanivorans</name>
    <dbReference type="NCBI Taxonomy" id="2528964"/>
    <lineage>
        <taxon>Bacteria</taxon>
        <taxon>Pseudomonadati</taxon>
        <taxon>Pseudomonadota</taxon>
        <taxon>Alphaproteobacteria</taxon>
        <taxon>Hyphomicrobiales</taxon>
        <taxon>Xanthobacteraceae</taxon>
        <taxon>Xanthobacter</taxon>
    </lineage>
</organism>
<evidence type="ECO:0000256" key="2">
    <source>
        <dbReference type="ARBA" id="ARBA00023125"/>
    </source>
</evidence>
<accession>A0A974PRY7</accession>
<dbReference type="InterPro" id="IPR036388">
    <property type="entry name" value="WH-like_DNA-bd_sf"/>
</dbReference>
<evidence type="ECO:0000256" key="3">
    <source>
        <dbReference type="ARBA" id="ARBA00023163"/>
    </source>
</evidence>
<evidence type="ECO:0000259" key="4">
    <source>
        <dbReference type="PROSITE" id="PS50949"/>
    </source>
</evidence>
<proteinExistence type="predicted"/>
<dbReference type="Pfam" id="PF07729">
    <property type="entry name" value="FCD"/>
    <property type="match status" value="1"/>
</dbReference>
<dbReference type="InterPro" id="IPR008920">
    <property type="entry name" value="TF_FadR/GntR_C"/>
</dbReference>
<dbReference type="PANTHER" id="PTHR43537:SF5">
    <property type="entry name" value="UXU OPERON TRANSCRIPTIONAL REGULATOR"/>
    <property type="match status" value="1"/>
</dbReference>
<feature type="domain" description="HTH gntR-type" evidence="4">
    <location>
        <begin position="71"/>
        <end position="140"/>
    </location>
</feature>
<dbReference type="SUPFAM" id="SSF48008">
    <property type="entry name" value="GntR ligand-binding domain-like"/>
    <property type="match status" value="1"/>
</dbReference>
<dbReference type="Proteomes" id="UP000596427">
    <property type="component" value="Chromosome"/>
</dbReference>
<keyword evidence="6" id="KW-1185">Reference proteome</keyword>